<evidence type="ECO:0000313" key="3">
    <source>
        <dbReference type="EMBL" id="VDN17661.1"/>
    </source>
</evidence>
<organism evidence="5">
    <name type="scientific">Gongylonema pulchrum</name>
    <dbReference type="NCBI Taxonomy" id="637853"/>
    <lineage>
        <taxon>Eukaryota</taxon>
        <taxon>Metazoa</taxon>
        <taxon>Ecdysozoa</taxon>
        <taxon>Nematoda</taxon>
        <taxon>Chromadorea</taxon>
        <taxon>Rhabditida</taxon>
        <taxon>Spirurina</taxon>
        <taxon>Spiruromorpha</taxon>
        <taxon>Spiruroidea</taxon>
        <taxon>Gongylonematidae</taxon>
        <taxon>Gongylonema</taxon>
    </lineage>
</organism>
<dbReference type="Pfam" id="PF00481">
    <property type="entry name" value="PP2C"/>
    <property type="match status" value="1"/>
</dbReference>
<sequence length="282" mass="31268">MRGGANLWLLSSLICDCQPQLLQIVQKLNKSSGKMDDETLLLLEEGIKEGFLTLDAKMRERHEFDDNAERSGTTAICAIVTPSHIVLANLGDSRAVLSRKGQEAFGTEDHKPFLPKERDRIVNAGGSVMIQRVNGSLAVSRALGDFEYKAVPGLEATKQLVSPEPDIYTIVRDQNVDEFLLLACDGVYDVMENAEICNFVQSRLRVTSDLSTVANQVLDACLSKGSRDNMTVILVCFDAAPKIDPDAVTKEDEWKQKISERIQGMEFMHCNTSVHVNRIPKN</sequence>
<dbReference type="GO" id="GO:0000287">
    <property type="term" value="F:magnesium ion binding"/>
    <property type="evidence" value="ECO:0007669"/>
    <property type="project" value="InterPro"/>
</dbReference>
<dbReference type="PANTHER" id="PTHR47992">
    <property type="entry name" value="PROTEIN PHOSPHATASE"/>
    <property type="match status" value="1"/>
</dbReference>
<evidence type="ECO:0000259" key="2">
    <source>
        <dbReference type="PROSITE" id="PS51746"/>
    </source>
</evidence>
<keyword evidence="4" id="KW-1185">Reference proteome</keyword>
<dbReference type="SMART" id="SM00332">
    <property type="entry name" value="PP2Cc"/>
    <property type="match status" value="1"/>
</dbReference>
<evidence type="ECO:0000313" key="4">
    <source>
        <dbReference type="Proteomes" id="UP000271098"/>
    </source>
</evidence>
<keyword evidence="1" id="KW-0732">Signal</keyword>
<dbReference type="EMBL" id="UYRT01078055">
    <property type="protein sequence ID" value="VDN17661.1"/>
    <property type="molecule type" value="Genomic_DNA"/>
</dbReference>
<feature type="chain" id="PRO_5043138803" evidence="1">
    <location>
        <begin position="20"/>
        <end position="282"/>
    </location>
</feature>
<dbReference type="CDD" id="cd00143">
    <property type="entry name" value="PP2Cc"/>
    <property type="match status" value="1"/>
</dbReference>
<dbReference type="Proteomes" id="UP000271098">
    <property type="component" value="Unassembled WGS sequence"/>
</dbReference>
<gene>
    <name evidence="3" type="ORF">GPUH_LOCUS10596</name>
</gene>
<dbReference type="InterPro" id="IPR001932">
    <property type="entry name" value="PPM-type_phosphatase-like_dom"/>
</dbReference>
<dbReference type="FunFam" id="3.60.40.10:FF:000077">
    <property type="entry name" value="Protein phosphatase 1A"/>
    <property type="match status" value="1"/>
</dbReference>
<name>A0A183DPF5_9BILA</name>
<dbReference type="GO" id="GO:0030145">
    <property type="term" value="F:manganese ion binding"/>
    <property type="evidence" value="ECO:0007669"/>
    <property type="project" value="InterPro"/>
</dbReference>
<dbReference type="GO" id="GO:0004722">
    <property type="term" value="F:protein serine/threonine phosphatase activity"/>
    <property type="evidence" value="ECO:0007669"/>
    <property type="project" value="InterPro"/>
</dbReference>
<dbReference type="OrthoDB" id="10264738at2759"/>
<evidence type="ECO:0000256" key="1">
    <source>
        <dbReference type="SAM" id="SignalP"/>
    </source>
</evidence>
<accession>A0A183DPF5</accession>
<dbReference type="InterPro" id="IPR036457">
    <property type="entry name" value="PPM-type-like_dom_sf"/>
</dbReference>
<dbReference type="WBParaSite" id="GPUH_0001060901-mRNA-1">
    <property type="protein sequence ID" value="GPUH_0001060901-mRNA-1"/>
    <property type="gene ID" value="GPUH_0001060901"/>
</dbReference>
<dbReference type="Pfam" id="PF07830">
    <property type="entry name" value="PP2C_C"/>
    <property type="match status" value="1"/>
</dbReference>
<dbReference type="SUPFAM" id="SSF81606">
    <property type="entry name" value="PP2C-like"/>
    <property type="match status" value="1"/>
</dbReference>
<feature type="signal peptide" evidence="1">
    <location>
        <begin position="1"/>
        <end position="19"/>
    </location>
</feature>
<dbReference type="PROSITE" id="PS51746">
    <property type="entry name" value="PPM_2"/>
    <property type="match status" value="1"/>
</dbReference>
<reference evidence="5" key="1">
    <citation type="submission" date="2016-06" db="UniProtKB">
        <authorList>
            <consortium name="WormBaseParasite"/>
        </authorList>
    </citation>
    <scope>IDENTIFICATION</scope>
</reference>
<protein>
    <submittedName>
        <fullName evidence="5">PPM-type phosphatase domain-containing protein</fullName>
    </submittedName>
</protein>
<dbReference type="InterPro" id="IPR012911">
    <property type="entry name" value="PP2C_C"/>
</dbReference>
<feature type="domain" description="PPM-type phosphatase" evidence="2">
    <location>
        <begin position="1"/>
        <end position="237"/>
    </location>
</feature>
<dbReference type="Gene3D" id="3.60.40.10">
    <property type="entry name" value="PPM-type phosphatase domain"/>
    <property type="match status" value="1"/>
</dbReference>
<dbReference type="AlphaFoldDB" id="A0A183DPF5"/>
<evidence type="ECO:0000313" key="5">
    <source>
        <dbReference type="WBParaSite" id="GPUH_0001060901-mRNA-1"/>
    </source>
</evidence>
<dbReference type="InterPro" id="IPR015655">
    <property type="entry name" value="PP2C"/>
</dbReference>
<reference evidence="3 4" key="2">
    <citation type="submission" date="2018-11" db="EMBL/GenBank/DDBJ databases">
        <authorList>
            <consortium name="Pathogen Informatics"/>
        </authorList>
    </citation>
    <scope>NUCLEOTIDE SEQUENCE [LARGE SCALE GENOMIC DNA]</scope>
</reference>
<proteinExistence type="predicted"/>